<dbReference type="InParanoid" id="G9MJ68"/>
<comment type="caution">
    <text evidence="2">The sequence shown here is derived from an EMBL/GenBank/DDBJ whole genome shotgun (WGS) entry which is preliminary data.</text>
</comment>
<dbReference type="HOGENOM" id="CLU_2121419_0_0_1"/>
<keyword evidence="1" id="KW-0812">Transmembrane</keyword>
<dbReference type="AlphaFoldDB" id="G9MJ68"/>
<dbReference type="GeneID" id="25790938"/>
<organism evidence="2 3">
    <name type="scientific">Hypocrea virens (strain Gv29-8 / FGSC 10586)</name>
    <name type="common">Gliocladium virens</name>
    <name type="synonym">Trichoderma virens</name>
    <dbReference type="NCBI Taxonomy" id="413071"/>
    <lineage>
        <taxon>Eukaryota</taxon>
        <taxon>Fungi</taxon>
        <taxon>Dikarya</taxon>
        <taxon>Ascomycota</taxon>
        <taxon>Pezizomycotina</taxon>
        <taxon>Sordariomycetes</taxon>
        <taxon>Hypocreomycetidae</taxon>
        <taxon>Hypocreales</taxon>
        <taxon>Hypocreaceae</taxon>
        <taxon>Trichoderma</taxon>
    </lineage>
</organism>
<keyword evidence="3" id="KW-1185">Reference proteome</keyword>
<evidence type="ECO:0000256" key="1">
    <source>
        <dbReference type="SAM" id="Phobius"/>
    </source>
</evidence>
<protein>
    <submittedName>
        <fullName evidence="2">Uncharacterized protein</fullName>
    </submittedName>
</protein>
<evidence type="ECO:0000313" key="3">
    <source>
        <dbReference type="Proteomes" id="UP000007115"/>
    </source>
</evidence>
<proteinExistence type="predicted"/>
<dbReference type="RefSeq" id="XP_013959736.1">
    <property type="nucleotide sequence ID" value="XM_014104261.1"/>
</dbReference>
<sequence length="114" mass="12872">MMLASTRLSFATATLGFNENRANENIYGMGEANRAIWSITLLHNWAELTTAILMILQGLIAWFSIIKIGEWKFDMDSFEMMEVDGIKVATGAGEVVHKRRWLIGYMRSVAVSQI</sequence>
<feature type="transmembrane region" description="Helical" evidence="1">
    <location>
        <begin position="46"/>
        <end position="65"/>
    </location>
</feature>
<keyword evidence="1" id="KW-1133">Transmembrane helix</keyword>
<dbReference type="EMBL" id="ABDF02000003">
    <property type="protein sequence ID" value="EHK25531.1"/>
    <property type="molecule type" value="Genomic_DNA"/>
</dbReference>
<reference evidence="2 3" key="1">
    <citation type="journal article" date="2011" name="Genome Biol.">
        <title>Comparative genome sequence analysis underscores mycoparasitism as the ancestral life style of Trichoderma.</title>
        <authorList>
            <person name="Kubicek C.P."/>
            <person name="Herrera-Estrella A."/>
            <person name="Seidl-Seiboth V."/>
            <person name="Martinez D.A."/>
            <person name="Druzhinina I.S."/>
            <person name="Thon M."/>
            <person name="Zeilinger S."/>
            <person name="Casas-Flores S."/>
            <person name="Horwitz B.A."/>
            <person name="Mukherjee P.K."/>
            <person name="Mukherjee M."/>
            <person name="Kredics L."/>
            <person name="Alcaraz L.D."/>
            <person name="Aerts A."/>
            <person name="Antal Z."/>
            <person name="Atanasova L."/>
            <person name="Cervantes-Badillo M.G."/>
            <person name="Challacombe J."/>
            <person name="Chertkov O."/>
            <person name="McCluskey K."/>
            <person name="Coulpier F."/>
            <person name="Deshpande N."/>
            <person name="von Doehren H."/>
            <person name="Ebbole D.J."/>
            <person name="Esquivel-Naranjo E.U."/>
            <person name="Fekete E."/>
            <person name="Flipphi M."/>
            <person name="Glaser F."/>
            <person name="Gomez-Rodriguez E.Y."/>
            <person name="Gruber S."/>
            <person name="Han C."/>
            <person name="Henrissat B."/>
            <person name="Hermosa R."/>
            <person name="Hernandez-Onate M."/>
            <person name="Karaffa L."/>
            <person name="Kosti I."/>
            <person name="Le Crom S."/>
            <person name="Lindquist E."/>
            <person name="Lucas S."/>
            <person name="Luebeck M."/>
            <person name="Luebeck P.S."/>
            <person name="Margeot A."/>
            <person name="Metz B."/>
            <person name="Misra M."/>
            <person name="Nevalainen H."/>
            <person name="Omann M."/>
            <person name="Packer N."/>
            <person name="Perrone G."/>
            <person name="Uresti-Rivera E.E."/>
            <person name="Salamov A."/>
            <person name="Schmoll M."/>
            <person name="Seiboth B."/>
            <person name="Shapiro H."/>
            <person name="Sukno S."/>
            <person name="Tamayo-Ramos J.A."/>
            <person name="Tisch D."/>
            <person name="Wiest A."/>
            <person name="Wilkinson H.H."/>
            <person name="Zhang M."/>
            <person name="Coutinho P.M."/>
            <person name="Kenerley C.M."/>
            <person name="Monte E."/>
            <person name="Baker S.E."/>
            <person name="Grigoriev I.V."/>
        </authorList>
    </citation>
    <scope>NUCLEOTIDE SEQUENCE [LARGE SCALE GENOMIC DNA]</scope>
    <source>
        <strain evidence="3">Gv29-8 / FGSC 10586</strain>
    </source>
</reference>
<dbReference type="VEuPathDB" id="FungiDB:TRIVIDRAFT_215465"/>
<accession>G9MJ68</accession>
<gene>
    <name evidence="2" type="ORF">TRIVIDRAFT_215465</name>
</gene>
<keyword evidence="1" id="KW-0472">Membrane</keyword>
<evidence type="ECO:0000313" key="2">
    <source>
        <dbReference type="EMBL" id="EHK25531.1"/>
    </source>
</evidence>
<name>G9MJ68_HYPVG</name>
<dbReference type="Proteomes" id="UP000007115">
    <property type="component" value="Unassembled WGS sequence"/>
</dbReference>